<dbReference type="SUPFAM" id="SSF47384">
    <property type="entry name" value="Homodimeric domain of signal transducing histidine kinase"/>
    <property type="match status" value="1"/>
</dbReference>
<evidence type="ECO:0000256" key="10">
    <source>
        <dbReference type="ARBA" id="ARBA00022989"/>
    </source>
</evidence>
<dbReference type="InterPro" id="IPR003594">
    <property type="entry name" value="HATPase_dom"/>
</dbReference>
<evidence type="ECO:0000256" key="2">
    <source>
        <dbReference type="ARBA" id="ARBA00004141"/>
    </source>
</evidence>
<evidence type="ECO:0000256" key="8">
    <source>
        <dbReference type="ARBA" id="ARBA00022777"/>
    </source>
</evidence>
<dbReference type="Pfam" id="PF00512">
    <property type="entry name" value="HisKA"/>
    <property type="match status" value="1"/>
</dbReference>
<sequence length="443" mass="49274">MSIQRYLFLLIISIVTLATFGAALHGYRAAMSELEMILDQELVSLAHSLTSVKSTEVVVKQENQTPFAYQVWQNQQLVVRSSNSPEIPLTGFTQGFGYKNFLGARWRVYCQQFAQRWVMVAQRQNQRIVSAERVLLTSITPVVITIPLIGLLVLLAVRTSLSPLRNLSKQLKAKSADELEPVALVKNSKELEPIVDTINSVLARLKSSFAREKRLASDAAHELRTPISVLNIAAHNLVSSYQNNSLTTDSFEELQQGVERMAHVVEQILALNRTSPENFNHCLVALDIQSILQSVIAKLYVRIEDKQQTVSLDSQSYWVKGDEFSLQTLFENLVSNANKYAGKGCEIKLSTQLNGQELCVIVEDNGPGIAVAEREKIFDRFYRLEQARQNTGVTGCGLGMSIVKHIVELHQGRIALEQSVLGGLKVLVFIPLAQGAQRQSNGS</sequence>
<dbReference type="InterPro" id="IPR005467">
    <property type="entry name" value="His_kinase_dom"/>
</dbReference>
<protein>
    <recommendedName>
        <fullName evidence="3">histidine kinase</fullName>
        <ecNumber evidence="3">2.7.13.3</ecNumber>
    </recommendedName>
</protein>
<evidence type="ECO:0000256" key="9">
    <source>
        <dbReference type="ARBA" id="ARBA00022840"/>
    </source>
</evidence>
<dbReference type="PANTHER" id="PTHR45436">
    <property type="entry name" value="SENSOR HISTIDINE KINASE YKOH"/>
    <property type="match status" value="1"/>
</dbReference>
<dbReference type="InterPro" id="IPR036890">
    <property type="entry name" value="HATPase_C_sf"/>
</dbReference>
<dbReference type="Pfam" id="PF02518">
    <property type="entry name" value="HATPase_c"/>
    <property type="match status" value="1"/>
</dbReference>
<dbReference type="CDD" id="cd00082">
    <property type="entry name" value="HisKA"/>
    <property type="match status" value="1"/>
</dbReference>
<keyword evidence="10 13" id="KW-1133">Transmembrane helix</keyword>
<name>A0ABQ6GMK8_9GAMM</name>
<dbReference type="PROSITE" id="PS50109">
    <property type="entry name" value="HIS_KIN"/>
    <property type="match status" value="1"/>
</dbReference>
<dbReference type="CDD" id="cd00075">
    <property type="entry name" value="HATPase"/>
    <property type="match status" value="1"/>
</dbReference>
<evidence type="ECO:0000256" key="12">
    <source>
        <dbReference type="ARBA" id="ARBA00023136"/>
    </source>
</evidence>
<evidence type="ECO:0000256" key="7">
    <source>
        <dbReference type="ARBA" id="ARBA00022741"/>
    </source>
</evidence>
<accession>A0ABQ6GMK8</accession>
<keyword evidence="8 15" id="KW-0418">Kinase</keyword>
<proteinExistence type="predicted"/>
<evidence type="ECO:0000256" key="5">
    <source>
        <dbReference type="ARBA" id="ARBA00022679"/>
    </source>
</evidence>
<dbReference type="InterPro" id="IPR003661">
    <property type="entry name" value="HisK_dim/P_dom"/>
</dbReference>
<dbReference type="InterPro" id="IPR036097">
    <property type="entry name" value="HisK_dim/P_sf"/>
</dbReference>
<dbReference type="EMBL" id="BSST01000001">
    <property type="protein sequence ID" value="GLX77096.1"/>
    <property type="molecule type" value="Genomic_DNA"/>
</dbReference>
<comment type="catalytic activity">
    <reaction evidence="1">
        <text>ATP + protein L-histidine = ADP + protein N-phospho-L-histidine.</text>
        <dbReference type="EC" id="2.7.13.3"/>
    </reaction>
</comment>
<comment type="caution">
    <text evidence="15">The sequence shown here is derived from an EMBL/GenBank/DDBJ whole genome shotgun (WGS) entry which is preliminary data.</text>
</comment>
<dbReference type="PANTHER" id="PTHR45436:SF14">
    <property type="entry name" value="SENSOR PROTEIN QSEC"/>
    <property type="match status" value="1"/>
</dbReference>
<dbReference type="InterPro" id="IPR004358">
    <property type="entry name" value="Sig_transdc_His_kin-like_C"/>
</dbReference>
<keyword evidence="6 13" id="KW-0812">Transmembrane</keyword>
<evidence type="ECO:0000256" key="11">
    <source>
        <dbReference type="ARBA" id="ARBA00023012"/>
    </source>
</evidence>
<comment type="subcellular location">
    <subcellularLocation>
        <location evidence="2">Membrane</location>
        <topology evidence="2">Multi-pass membrane protein</topology>
    </subcellularLocation>
</comment>
<keyword evidence="4" id="KW-0597">Phosphoprotein</keyword>
<dbReference type="Proteomes" id="UP001157186">
    <property type="component" value="Unassembled WGS sequence"/>
</dbReference>
<keyword evidence="16" id="KW-1185">Reference proteome</keyword>
<dbReference type="SUPFAM" id="SSF55874">
    <property type="entry name" value="ATPase domain of HSP90 chaperone/DNA topoisomerase II/histidine kinase"/>
    <property type="match status" value="1"/>
</dbReference>
<evidence type="ECO:0000256" key="6">
    <source>
        <dbReference type="ARBA" id="ARBA00022692"/>
    </source>
</evidence>
<dbReference type="SMART" id="SM00388">
    <property type="entry name" value="HisKA"/>
    <property type="match status" value="1"/>
</dbReference>
<dbReference type="EC" id="2.7.13.3" evidence="3"/>
<keyword evidence="9" id="KW-0067">ATP-binding</keyword>
<evidence type="ECO:0000256" key="3">
    <source>
        <dbReference type="ARBA" id="ARBA00012438"/>
    </source>
</evidence>
<feature type="domain" description="Histidine kinase" evidence="14">
    <location>
        <begin position="218"/>
        <end position="434"/>
    </location>
</feature>
<keyword evidence="11" id="KW-0902">Two-component regulatory system</keyword>
<dbReference type="SMART" id="SM00387">
    <property type="entry name" value="HATPase_c"/>
    <property type="match status" value="1"/>
</dbReference>
<evidence type="ECO:0000256" key="4">
    <source>
        <dbReference type="ARBA" id="ARBA00022553"/>
    </source>
</evidence>
<evidence type="ECO:0000313" key="15">
    <source>
        <dbReference type="EMBL" id="GLX77096.1"/>
    </source>
</evidence>
<evidence type="ECO:0000259" key="14">
    <source>
        <dbReference type="PROSITE" id="PS50109"/>
    </source>
</evidence>
<dbReference type="InterPro" id="IPR050428">
    <property type="entry name" value="TCS_sensor_his_kinase"/>
</dbReference>
<gene>
    <name evidence="15" type="ORF">tinsulaeT_04360</name>
</gene>
<reference evidence="15 16" key="1">
    <citation type="submission" date="2023-03" db="EMBL/GenBank/DDBJ databases">
        <title>Draft genome sequence of Thalassotalea insulae KCTC 62186T.</title>
        <authorList>
            <person name="Sawabe T."/>
        </authorList>
    </citation>
    <scope>NUCLEOTIDE SEQUENCE [LARGE SCALE GENOMIC DNA]</scope>
    <source>
        <strain evidence="15 16">KCTC 62186</strain>
    </source>
</reference>
<feature type="transmembrane region" description="Helical" evidence="13">
    <location>
        <begin position="134"/>
        <end position="157"/>
    </location>
</feature>
<dbReference type="RefSeq" id="WP_284242928.1">
    <property type="nucleotide sequence ID" value="NZ_BSST01000001.1"/>
</dbReference>
<feature type="transmembrane region" description="Helical" evidence="13">
    <location>
        <begin position="6"/>
        <end position="27"/>
    </location>
</feature>
<keyword evidence="12 13" id="KW-0472">Membrane</keyword>
<evidence type="ECO:0000256" key="13">
    <source>
        <dbReference type="SAM" id="Phobius"/>
    </source>
</evidence>
<dbReference type="GO" id="GO:0016301">
    <property type="term" value="F:kinase activity"/>
    <property type="evidence" value="ECO:0007669"/>
    <property type="project" value="UniProtKB-KW"/>
</dbReference>
<dbReference type="Gene3D" id="1.10.287.130">
    <property type="match status" value="1"/>
</dbReference>
<keyword evidence="7" id="KW-0547">Nucleotide-binding</keyword>
<dbReference type="Gene3D" id="3.30.565.10">
    <property type="entry name" value="Histidine kinase-like ATPase, C-terminal domain"/>
    <property type="match status" value="1"/>
</dbReference>
<dbReference type="PRINTS" id="PR00344">
    <property type="entry name" value="BCTRLSENSOR"/>
</dbReference>
<keyword evidence="5" id="KW-0808">Transferase</keyword>
<evidence type="ECO:0000313" key="16">
    <source>
        <dbReference type="Proteomes" id="UP001157186"/>
    </source>
</evidence>
<organism evidence="15 16">
    <name type="scientific">Thalassotalea insulae</name>
    <dbReference type="NCBI Taxonomy" id="2056778"/>
    <lineage>
        <taxon>Bacteria</taxon>
        <taxon>Pseudomonadati</taxon>
        <taxon>Pseudomonadota</taxon>
        <taxon>Gammaproteobacteria</taxon>
        <taxon>Alteromonadales</taxon>
        <taxon>Colwelliaceae</taxon>
        <taxon>Thalassotalea</taxon>
    </lineage>
</organism>
<evidence type="ECO:0000256" key="1">
    <source>
        <dbReference type="ARBA" id="ARBA00000085"/>
    </source>
</evidence>